<keyword evidence="1" id="KW-0812">Transmembrane</keyword>
<protein>
    <submittedName>
        <fullName evidence="2">NADH-quinone oxidoreductase subunit L</fullName>
    </submittedName>
</protein>
<gene>
    <name evidence="2" type="ORF">BUZ14_15905</name>
</gene>
<organism evidence="2 3">
    <name type="scientific">Staphylococcus gallinarum</name>
    <dbReference type="NCBI Taxonomy" id="1293"/>
    <lineage>
        <taxon>Bacteria</taxon>
        <taxon>Bacillati</taxon>
        <taxon>Bacillota</taxon>
        <taxon>Bacilli</taxon>
        <taxon>Bacillales</taxon>
        <taxon>Staphylococcaceae</taxon>
        <taxon>Staphylococcus</taxon>
    </lineage>
</organism>
<evidence type="ECO:0000256" key="1">
    <source>
        <dbReference type="SAM" id="Phobius"/>
    </source>
</evidence>
<evidence type="ECO:0000313" key="3">
    <source>
        <dbReference type="Proteomes" id="UP000265541"/>
    </source>
</evidence>
<name>A0A3A0UVF7_STAGA</name>
<keyword evidence="1" id="KW-0472">Membrane</keyword>
<evidence type="ECO:0000313" key="2">
    <source>
        <dbReference type="EMBL" id="RIP21815.1"/>
    </source>
</evidence>
<dbReference type="Proteomes" id="UP000265541">
    <property type="component" value="Unassembled WGS sequence"/>
</dbReference>
<feature type="transmembrane region" description="Helical" evidence="1">
    <location>
        <begin position="6"/>
        <end position="29"/>
    </location>
</feature>
<feature type="transmembrane region" description="Helical" evidence="1">
    <location>
        <begin position="36"/>
        <end position="60"/>
    </location>
</feature>
<comment type="caution">
    <text evidence="2">The sequence shown here is derived from an EMBL/GenBank/DDBJ whole genome shotgun (WGS) entry which is preliminary data.</text>
</comment>
<proteinExistence type="predicted"/>
<accession>A0A3A0UVF7</accession>
<keyword evidence="1" id="KW-1133">Transmembrane helix</keyword>
<dbReference type="EMBL" id="QYJN01000371">
    <property type="protein sequence ID" value="RIP21815.1"/>
    <property type="molecule type" value="Genomic_DNA"/>
</dbReference>
<sequence length="91" mass="10289">MLTSFNASILLTIFFITIIIAALSGIIFLNKRIPVAYVRIHICIVALPPLLAFIGLLFTSNQVEAGLWYLDILAWLMAFFVLFIGLIIQRY</sequence>
<feature type="transmembrane region" description="Helical" evidence="1">
    <location>
        <begin position="66"/>
        <end position="88"/>
    </location>
</feature>
<feature type="non-terminal residue" evidence="2">
    <location>
        <position position="91"/>
    </location>
</feature>
<reference evidence="2 3" key="1">
    <citation type="journal article" date="2016" name="Front. Microbiol.">
        <title>Comprehensive Phylogenetic Analysis of Bovine Non-aureus Staphylococci Species Based on Whole-Genome Sequencing.</title>
        <authorList>
            <person name="Naushad S."/>
            <person name="Barkema H.W."/>
            <person name="Luby C."/>
            <person name="Condas L.A."/>
            <person name="Nobrega D.B."/>
            <person name="Carson D.A."/>
            <person name="De Buck J."/>
        </authorList>
    </citation>
    <scope>NUCLEOTIDE SEQUENCE [LARGE SCALE GENOMIC DNA]</scope>
    <source>
        <strain evidence="2 3">SNUC 4781</strain>
    </source>
</reference>
<dbReference type="AlphaFoldDB" id="A0A3A0UVF7"/>